<reference evidence="2 3" key="1">
    <citation type="submission" date="2016-12" db="EMBL/GenBank/DDBJ databases">
        <title>Diversity of luminous bacteria.</title>
        <authorList>
            <person name="Yoshizawa S."/>
            <person name="Kogure K."/>
        </authorList>
    </citation>
    <scope>NUCLEOTIDE SEQUENCE [LARGE SCALE GENOMIC DNA]</scope>
    <source>
        <strain evidence="2 3">SA4-48</strain>
    </source>
</reference>
<dbReference type="InterPro" id="IPR026555">
    <property type="entry name" value="NSL3/Tex30"/>
</dbReference>
<gene>
    <name evidence="2" type="ORF">BTO11_11545</name>
</gene>
<protein>
    <recommendedName>
        <fullName evidence="1">KANL3/Tex30 alpha/beta hydrolase-like domain-containing protein</fullName>
    </recommendedName>
</protein>
<evidence type="ECO:0000313" key="2">
    <source>
        <dbReference type="EMBL" id="PQJ55278.1"/>
    </source>
</evidence>
<evidence type="ECO:0000259" key="1">
    <source>
        <dbReference type="Pfam" id="PF20408"/>
    </source>
</evidence>
<accession>A0A2S7UZY8</accession>
<keyword evidence="3" id="KW-1185">Reference proteome</keyword>
<name>A0A2S7UZY8_9GAMM</name>
<dbReference type="PANTHER" id="PTHR13136">
    <property type="entry name" value="TESTIS DEVELOPMENT PROTEIN PRTD"/>
    <property type="match status" value="1"/>
</dbReference>
<dbReference type="Gene3D" id="3.40.50.1820">
    <property type="entry name" value="alpha/beta hydrolase"/>
    <property type="match status" value="1"/>
</dbReference>
<dbReference type="SUPFAM" id="SSF53474">
    <property type="entry name" value="alpha/beta-Hydrolases"/>
    <property type="match status" value="1"/>
</dbReference>
<dbReference type="EMBL" id="MSCH01000003">
    <property type="protein sequence ID" value="PQJ55278.1"/>
    <property type="molecule type" value="Genomic_DNA"/>
</dbReference>
<comment type="caution">
    <text evidence="2">The sequence shown here is derived from an EMBL/GenBank/DDBJ whole genome shotgun (WGS) entry which is preliminary data.</text>
</comment>
<proteinExistence type="predicted"/>
<dbReference type="InterPro" id="IPR029058">
    <property type="entry name" value="AB_hydrolase_fold"/>
</dbReference>
<evidence type="ECO:0000313" key="3">
    <source>
        <dbReference type="Proteomes" id="UP000239007"/>
    </source>
</evidence>
<dbReference type="InterPro" id="IPR046879">
    <property type="entry name" value="KANL3/Tex30_Abhydrolase"/>
</dbReference>
<sequence>MQKTAQGLVRTVYQNSDLSDKAVVLIAHGAGAGNQNDFMDSFCTKLAEQNIQVISFNFLYMQTMYETGKRRPPNPNKQLLQQFEQEILAVDSSLPVFIAGKSMGGRVASQICASTGLGPKLSFTPNSDVTAKLRGCIALGYPFMPPGKPEKFTDRTQHFKQLTVPLLINQGERDSFGDLNSLSTEQHKSVLDNKMVQLSWIASGDHSFKPLKSSGFTLDDNIKTAVTNTLGFINQLI</sequence>
<dbReference type="PANTHER" id="PTHR13136:SF11">
    <property type="entry name" value="TESTIS-EXPRESSED PROTEIN 30"/>
    <property type="match status" value="1"/>
</dbReference>
<dbReference type="Proteomes" id="UP000239007">
    <property type="component" value="Unassembled WGS sequence"/>
</dbReference>
<organism evidence="2 3">
    <name type="scientific">Psychrosphaera saromensis</name>
    <dbReference type="NCBI Taxonomy" id="716813"/>
    <lineage>
        <taxon>Bacteria</taxon>
        <taxon>Pseudomonadati</taxon>
        <taxon>Pseudomonadota</taxon>
        <taxon>Gammaproteobacteria</taxon>
        <taxon>Alteromonadales</taxon>
        <taxon>Pseudoalteromonadaceae</taxon>
        <taxon>Psychrosphaera</taxon>
    </lineage>
</organism>
<dbReference type="Pfam" id="PF20408">
    <property type="entry name" value="Abhydrolase_11"/>
    <property type="match status" value="1"/>
</dbReference>
<dbReference type="AlphaFoldDB" id="A0A2S7UZY8"/>
<feature type="domain" description="KANL3/Tex30 alpha/beta hydrolase-like" evidence="1">
    <location>
        <begin position="21"/>
        <end position="234"/>
    </location>
</feature>